<gene>
    <name evidence="6" type="ORF">RMAR00112_LOCUS26217</name>
</gene>
<dbReference type="EMBL" id="HBHW01033999">
    <property type="protein sequence ID" value="CAE0058161.1"/>
    <property type="molecule type" value="Transcribed_RNA"/>
</dbReference>
<dbReference type="InterPro" id="IPR029063">
    <property type="entry name" value="SAM-dependent_MTases_sf"/>
</dbReference>
<dbReference type="PANTHER" id="PTHR44068">
    <property type="entry name" value="ZGC:194242"/>
    <property type="match status" value="1"/>
</dbReference>
<dbReference type="Pfam" id="PF13847">
    <property type="entry name" value="Methyltransf_31"/>
    <property type="match status" value="1"/>
</dbReference>
<organism evidence="6">
    <name type="scientific">Rhodosorus marinus</name>
    <dbReference type="NCBI Taxonomy" id="101924"/>
    <lineage>
        <taxon>Eukaryota</taxon>
        <taxon>Rhodophyta</taxon>
        <taxon>Stylonematophyceae</taxon>
        <taxon>Stylonematales</taxon>
        <taxon>Stylonemataceae</taxon>
        <taxon>Rhodosorus</taxon>
    </lineage>
</organism>
<sequence length="369" mass="42139">MSAVCFVGGSVGVGSSRRQALPDVRRRYARGFPSRSGRVDMVMPAPAVGAAVGFAALAAVLARSIKKVLDTPSRPYNGSFDGVGKEYDEWTNEGILEKFWGEHIHLGYYTEEERASGWWKANFKQAKYVFVDKMMEWGDADNLENAERILDVGCGFGGTSRILAKKYPDAKVTGITLSREQVRRGTELAVEQGLANVEFKAMDALHMEYEDNTFDLVWACESGEHMPDKQKYIEEMTRVLKPGGKLIVACWCQRETPPKFSRDERSRLQFLYDEWSHPFFISIEQFARFMKGTGRLERIRTDNWVQQTIASWRHSILVGIVNPWPVVFSSPVVWWKVIREIVCIERMHRAFRDGLMTYGMIKAVKKIQN</sequence>
<dbReference type="CDD" id="cd02440">
    <property type="entry name" value="AdoMet_MTases"/>
    <property type="match status" value="1"/>
</dbReference>
<dbReference type="GO" id="GO:0032259">
    <property type="term" value="P:methylation"/>
    <property type="evidence" value="ECO:0007669"/>
    <property type="project" value="UniProtKB-UniRule"/>
</dbReference>
<keyword evidence="1 4" id="KW-0489">Methyltransferase</keyword>
<feature type="region of interest" description="SAM motif II" evidence="4">
    <location>
        <begin position="212"/>
        <end position="220"/>
    </location>
</feature>
<accession>A0A7S3EJ93</accession>
<keyword evidence="3 4" id="KW-0949">S-adenosyl-L-methionine</keyword>
<protein>
    <recommendedName>
        <fullName evidence="5">Methyltransferase domain-containing protein</fullName>
    </recommendedName>
</protein>
<feature type="region of interest" description="SAM motif III" evidence="4">
    <location>
        <begin position="239"/>
        <end position="248"/>
    </location>
</feature>
<feature type="region of interest" description="SAM motif I" evidence="4">
    <location>
        <begin position="149"/>
        <end position="158"/>
    </location>
</feature>
<comment type="similarity">
    <text evidence="4">Belongs to the class I-like SAM-binding methyltransferase superfamily. gTMT family.</text>
</comment>
<dbReference type="PANTHER" id="PTHR44068:SF11">
    <property type="entry name" value="GERANYL DIPHOSPHATE 2-C-METHYLTRANSFERASE"/>
    <property type="match status" value="1"/>
</dbReference>
<dbReference type="Gene3D" id="3.40.50.150">
    <property type="entry name" value="Vaccinia Virus protein VP39"/>
    <property type="match status" value="1"/>
</dbReference>
<evidence type="ECO:0000313" key="6">
    <source>
        <dbReference type="EMBL" id="CAE0058161.1"/>
    </source>
</evidence>
<dbReference type="InterPro" id="IPR025774">
    <property type="entry name" value="PiNMT-like"/>
</dbReference>
<dbReference type="InterPro" id="IPR050447">
    <property type="entry name" value="Erg6_SMT_methyltransf"/>
</dbReference>
<dbReference type="AlphaFoldDB" id="A0A7S3EJ93"/>
<dbReference type="PROSITE" id="PS51581">
    <property type="entry name" value="SAM_GTMT"/>
    <property type="match status" value="1"/>
</dbReference>
<evidence type="ECO:0000256" key="4">
    <source>
        <dbReference type="PROSITE-ProRule" id="PRU00914"/>
    </source>
</evidence>
<dbReference type="GO" id="GO:0008168">
    <property type="term" value="F:methyltransferase activity"/>
    <property type="evidence" value="ECO:0007669"/>
    <property type="project" value="UniProtKB-KW"/>
</dbReference>
<name>A0A7S3EJ93_9RHOD</name>
<dbReference type="SUPFAM" id="SSF53335">
    <property type="entry name" value="S-adenosyl-L-methionine-dependent methyltransferases"/>
    <property type="match status" value="1"/>
</dbReference>
<dbReference type="InterPro" id="IPR025714">
    <property type="entry name" value="Methyltranfer_dom"/>
</dbReference>
<proteinExistence type="inferred from homology"/>
<evidence type="ECO:0000256" key="2">
    <source>
        <dbReference type="ARBA" id="ARBA00022679"/>
    </source>
</evidence>
<evidence type="ECO:0000256" key="3">
    <source>
        <dbReference type="ARBA" id="ARBA00022691"/>
    </source>
</evidence>
<evidence type="ECO:0000256" key="1">
    <source>
        <dbReference type="ARBA" id="ARBA00022603"/>
    </source>
</evidence>
<evidence type="ECO:0000259" key="5">
    <source>
        <dbReference type="Pfam" id="PF13847"/>
    </source>
</evidence>
<feature type="domain" description="Methyltransferase" evidence="5">
    <location>
        <begin position="145"/>
        <end position="265"/>
    </location>
</feature>
<reference evidence="6" key="1">
    <citation type="submission" date="2021-01" db="EMBL/GenBank/DDBJ databases">
        <authorList>
            <person name="Corre E."/>
            <person name="Pelletier E."/>
            <person name="Niang G."/>
            <person name="Scheremetjew M."/>
            <person name="Finn R."/>
            <person name="Kale V."/>
            <person name="Holt S."/>
            <person name="Cochrane G."/>
            <person name="Meng A."/>
            <person name="Brown T."/>
            <person name="Cohen L."/>
        </authorList>
    </citation>
    <scope>NUCLEOTIDE SEQUENCE</scope>
    <source>
        <strain evidence="6">CCMP 769</strain>
    </source>
</reference>
<keyword evidence="2 4" id="KW-0808">Transferase</keyword>